<accession>A0A0H5QG10</accession>
<dbReference type="GO" id="GO:0008202">
    <property type="term" value="P:steroid metabolic process"/>
    <property type="evidence" value="ECO:0007669"/>
    <property type="project" value="TreeGrafter"/>
</dbReference>
<dbReference type="PANTHER" id="PTHR43313:SF1">
    <property type="entry name" value="3BETA-HYDROXYSTEROID DEHYDROGENASE DHS-16"/>
    <property type="match status" value="1"/>
</dbReference>
<dbReference type="AlphaFoldDB" id="A0A0H5QG10"/>
<dbReference type="Pfam" id="PF00106">
    <property type="entry name" value="adh_short"/>
    <property type="match status" value="1"/>
</dbReference>
<dbReference type="PRINTS" id="PR00080">
    <property type="entry name" value="SDRFAMILY"/>
</dbReference>
<dbReference type="InterPro" id="IPR020904">
    <property type="entry name" value="Sc_DH/Rdtase_CS"/>
</dbReference>
<evidence type="ECO:0000313" key="1">
    <source>
        <dbReference type="EMBL" id="CRZ00517.1"/>
    </source>
</evidence>
<sequence length="167" mass="17982">LITGASSGIGLSAAKRLQHEGFHVIAGVRNEKDFEGLAKLKMDPIVLDIKNSDAILKAVKTVENQLQNRRLAAIVNNAGVIDAGPFECTSPDREYDVIDTNLLGDIRMTRSFLPLLRKHQGRVVFVGSVNGHLPALGMATYVASKFAIRGLAYSLSQELEPVGVSVS</sequence>
<dbReference type="PANTHER" id="PTHR43313">
    <property type="entry name" value="SHORT-CHAIN DEHYDROGENASE/REDUCTASE FAMILY 9C"/>
    <property type="match status" value="1"/>
</dbReference>
<dbReference type="SUPFAM" id="SSF51735">
    <property type="entry name" value="NAD(P)-binding Rossmann-fold domains"/>
    <property type="match status" value="1"/>
</dbReference>
<feature type="non-terminal residue" evidence="1">
    <location>
        <position position="1"/>
    </location>
</feature>
<dbReference type="GO" id="GO:0016491">
    <property type="term" value="F:oxidoreductase activity"/>
    <property type="evidence" value="ECO:0007669"/>
    <property type="project" value="TreeGrafter"/>
</dbReference>
<reference evidence="1" key="1">
    <citation type="submission" date="2015-04" db="EMBL/GenBank/DDBJ databases">
        <title>The genome sequence of the plant pathogenic Rhizarian Plasmodiophora brassicae reveals insights in its biotrophic life cycle and the origin of chitin synthesis.</title>
        <authorList>
            <person name="Schwelm A."/>
            <person name="Fogelqvist J."/>
            <person name="Knaust A."/>
            <person name="Julke S."/>
            <person name="Lilja T."/>
            <person name="Dhandapani V."/>
            <person name="Bonilla-Rosso G."/>
            <person name="Karlsson M."/>
            <person name="Shevchenko A."/>
            <person name="Choi S.R."/>
            <person name="Kim H.G."/>
            <person name="Park J.Y."/>
            <person name="Lim Y.P."/>
            <person name="Ludwig-Muller J."/>
            <person name="Dixelius C."/>
        </authorList>
    </citation>
    <scope>NUCLEOTIDE SEQUENCE</scope>
    <source>
        <tissue evidence="1">Potato root galls</tissue>
    </source>
</reference>
<proteinExistence type="predicted"/>
<dbReference type="Gene3D" id="3.40.50.720">
    <property type="entry name" value="NAD(P)-binding Rossmann-like Domain"/>
    <property type="match status" value="1"/>
</dbReference>
<name>A0A0H5QG10_9EUKA</name>
<organism evidence="1">
    <name type="scientific">Spongospora subterranea</name>
    <dbReference type="NCBI Taxonomy" id="70186"/>
    <lineage>
        <taxon>Eukaryota</taxon>
        <taxon>Sar</taxon>
        <taxon>Rhizaria</taxon>
        <taxon>Endomyxa</taxon>
        <taxon>Phytomyxea</taxon>
        <taxon>Plasmodiophorida</taxon>
        <taxon>Plasmodiophoridae</taxon>
        <taxon>Spongospora</taxon>
    </lineage>
</organism>
<dbReference type="EMBL" id="HACM01000075">
    <property type="protein sequence ID" value="CRZ00517.1"/>
    <property type="molecule type" value="Transcribed_RNA"/>
</dbReference>
<protein>
    <submittedName>
        <fullName evidence="1">Uncharacterized protein</fullName>
    </submittedName>
</protein>
<dbReference type="InterPro" id="IPR036291">
    <property type="entry name" value="NAD(P)-bd_dom_sf"/>
</dbReference>
<dbReference type="PROSITE" id="PS00061">
    <property type="entry name" value="ADH_SHORT"/>
    <property type="match status" value="1"/>
</dbReference>
<dbReference type="InterPro" id="IPR002347">
    <property type="entry name" value="SDR_fam"/>
</dbReference>
<feature type="non-terminal residue" evidence="1">
    <location>
        <position position="167"/>
    </location>
</feature>
<dbReference type="PRINTS" id="PR00081">
    <property type="entry name" value="GDHRDH"/>
</dbReference>